<keyword evidence="2" id="KW-1185">Reference proteome</keyword>
<dbReference type="PANTHER" id="PTHR48449:SF1">
    <property type="entry name" value="DUF1985 DOMAIN-CONTAINING PROTEIN"/>
    <property type="match status" value="1"/>
</dbReference>
<evidence type="ECO:0000313" key="1">
    <source>
        <dbReference type="EMBL" id="KAJ0206442.1"/>
    </source>
</evidence>
<dbReference type="PANTHER" id="PTHR48449">
    <property type="entry name" value="DUF1985 DOMAIN-CONTAINING PROTEIN"/>
    <property type="match status" value="1"/>
</dbReference>
<dbReference type="AlphaFoldDB" id="A0A9R1VKG6"/>
<name>A0A9R1VKG6_LACSA</name>
<evidence type="ECO:0000313" key="2">
    <source>
        <dbReference type="Proteomes" id="UP000235145"/>
    </source>
</evidence>
<comment type="caution">
    <text evidence="1">The sequence shown here is derived from an EMBL/GenBank/DDBJ whole genome shotgun (WGS) entry which is preliminary data.</text>
</comment>
<organism evidence="1 2">
    <name type="scientific">Lactuca sativa</name>
    <name type="common">Garden lettuce</name>
    <dbReference type="NCBI Taxonomy" id="4236"/>
    <lineage>
        <taxon>Eukaryota</taxon>
        <taxon>Viridiplantae</taxon>
        <taxon>Streptophyta</taxon>
        <taxon>Embryophyta</taxon>
        <taxon>Tracheophyta</taxon>
        <taxon>Spermatophyta</taxon>
        <taxon>Magnoliopsida</taxon>
        <taxon>eudicotyledons</taxon>
        <taxon>Gunneridae</taxon>
        <taxon>Pentapetalae</taxon>
        <taxon>asterids</taxon>
        <taxon>campanulids</taxon>
        <taxon>Asterales</taxon>
        <taxon>Asteraceae</taxon>
        <taxon>Cichorioideae</taxon>
        <taxon>Cichorieae</taxon>
        <taxon>Lactucinae</taxon>
        <taxon>Lactuca</taxon>
    </lineage>
</organism>
<sequence>MACLQNRQVCAVMFWQSCFGDYLNMPMGIECHPLLCHYLMCKEVTTFDPLLFPIGDYQVCFDRKAFCLVTGLQYGDYFHPNSSFVAFRERVFPFVPLSCSVSMDDLMDIFNKSLHQLSNENVVRVSLLYILEQGFLGKYPRQLVNNERTTLVSNL</sequence>
<proteinExistence type="predicted"/>
<dbReference type="Proteomes" id="UP000235145">
    <property type="component" value="Unassembled WGS sequence"/>
</dbReference>
<dbReference type="PROSITE" id="PS51257">
    <property type="entry name" value="PROKAR_LIPOPROTEIN"/>
    <property type="match status" value="1"/>
</dbReference>
<accession>A0A9R1VKG6</accession>
<reference evidence="1 2" key="1">
    <citation type="journal article" date="2017" name="Nat. Commun.">
        <title>Genome assembly with in vitro proximity ligation data and whole-genome triplication in lettuce.</title>
        <authorList>
            <person name="Reyes-Chin-Wo S."/>
            <person name="Wang Z."/>
            <person name="Yang X."/>
            <person name="Kozik A."/>
            <person name="Arikit S."/>
            <person name="Song C."/>
            <person name="Xia L."/>
            <person name="Froenicke L."/>
            <person name="Lavelle D.O."/>
            <person name="Truco M.J."/>
            <person name="Xia R."/>
            <person name="Zhu S."/>
            <person name="Xu C."/>
            <person name="Xu H."/>
            <person name="Xu X."/>
            <person name="Cox K."/>
            <person name="Korf I."/>
            <person name="Meyers B.C."/>
            <person name="Michelmore R.W."/>
        </authorList>
    </citation>
    <scope>NUCLEOTIDE SEQUENCE [LARGE SCALE GENOMIC DNA]</scope>
    <source>
        <strain evidence="2">cv. Salinas</strain>
        <tissue evidence="1">Seedlings</tissue>
    </source>
</reference>
<protein>
    <submittedName>
        <fullName evidence="1">Uncharacterized protein</fullName>
    </submittedName>
</protein>
<gene>
    <name evidence="1" type="ORF">LSAT_V11C500228890</name>
</gene>
<dbReference type="EMBL" id="NBSK02000005">
    <property type="protein sequence ID" value="KAJ0206442.1"/>
    <property type="molecule type" value="Genomic_DNA"/>
</dbReference>